<reference evidence="14" key="1">
    <citation type="journal article" date="2019" name="Int. J. Syst. Evol. Microbiol.">
        <title>The Global Catalogue of Microorganisms (GCM) 10K type strain sequencing project: providing services to taxonomists for standard genome sequencing and annotation.</title>
        <authorList>
            <consortium name="The Broad Institute Genomics Platform"/>
            <consortium name="The Broad Institute Genome Sequencing Center for Infectious Disease"/>
            <person name="Wu L."/>
            <person name="Ma J."/>
        </authorList>
    </citation>
    <scope>NUCLEOTIDE SEQUENCE [LARGE SCALE GENOMIC DNA]</scope>
    <source>
        <strain evidence="14">JCM 18952</strain>
    </source>
</reference>
<dbReference type="Pfam" id="PF00456">
    <property type="entry name" value="Transketolase_N"/>
    <property type="match status" value="1"/>
</dbReference>
<accession>A0ABP9TPM5</accession>
<dbReference type="Gene3D" id="3.40.50.970">
    <property type="match status" value="2"/>
</dbReference>
<evidence type="ECO:0000256" key="6">
    <source>
        <dbReference type="ARBA" id="ARBA00011738"/>
    </source>
</evidence>
<dbReference type="SMART" id="SM00861">
    <property type="entry name" value="Transket_pyr"/>
    <property type="match status" value="1"/>
</dbReference>
<comment type="cofactor">
    <cofactor evidence="3">
        <name>Mg(2+)</name>
        <dbReference type="ChEBI" id="CHEBI:18420"/>
    </cofactor>
</comment>
<evidence type="ECO:0000259" key="12">
    <source>
        <dbReference type="SMART" id="SM00861"/>
    </source>
</evidence>
<keyword evidence="7" id="KW-0808">Transferase</keyword>
<proteinExistence type="inferred from homology"/>
<dbReference type="InterPro" id="IPR009014">
    <property type="entry name" value="Transketo_C/PFOR_II"/>
</dbReference>
<dbReference type="InterPro" id="IPR005475">
    <property type="entry name" value="Transketolase-like_Pyr-bd"/>
</dbReference>
<keyword evidence="8" id="KW-0479">Metal-binding</keyword>
<keyword evidence="14" id="KW-1185">Reference proteome</keyword>
<evidence type="ECO:0000313" key="14">
    <source>
        <dbReference type="Proteomes" id="UP001501257"/>
    </source>
</evidence>
<dbReference type="InterPro" id="IPR051424">
    <property type="entry name" value="Transketolase-like"/>
</dbReference>
<evidence type="ECO:0000256" key="11">
    <source>
        <dbReference type="ARBA" id="ARBA00023052"/>
    </source>
</evidence>
<evidence type="ECO:0000256" key="1">
    <source>
        <dbReference type="ARBA" id="ARBA00001913"/>
    </source>
</evidence>
<dbReference type="RefSeq" id="WP_210100488.1">
    <property type="nucleotide sequence ID" value="NZ_BAABLK010000032.1"/>
</dbReference>
<keyword evidence="11" id="KW-0786">Thiamine pyrophosphate</keyword>
<dbReference type="InterPro" id="IPR005474">
    <property type="entry name" value="Transketolase_N"/>
</dbReference>
<comment type="cofactor">
    <cofactor evidence="4">
        <name>thiamine diphosphate</name>
        <dbReference type="ChEBI" id="CHEBI:58937"/>
    </cofactor>
</comment>
<dbReference type="Pfam" id="PF02780">
    <property type="entry name" value="Transketolase_C"/>
    <property type="match status" value="1"/>
</dbReference>
<gene>
    <name evidence="13" type="ORF">GCM10025778_21850</name>
</gene>
<evidence type="ECO:0000256" key="3">
    <source>
        <dbReference type="ARBA" id="ARBA00001946"/>
    </source>
</evidence>
<dbReference type="Proteomes" id="UP001501257">
    <property type="component" value="Unassembled WGS sequence"/>
</dbReference>
<dbReference type="PANTHER" id="PTHR43195">
    <property type="entry name" value="TRANSKETOLASE"/>
    <property type="match status" value="1"/>
</dbReference>
<protein>
    <submittedName>
        <fullName evidence="13">Transketolase</fullName>
    </submittedName>
</protein>
<dbReference type="SUPFAM" id="SSF52518">
    <property type="entry name" value="Thiamin diphosphate-binding fold (THDP-binding)"/>
    <property type="match status" value="2"/>
</dbReference>
<dbReference type="Pfam" id="PF02779">
    <property type="entry name" value="Transket_pyr"/>
    <property type="match status" value="1"/>
</dbReference>
<feature type="domain" description="Transketolase-like pyrimidine-binding" evidence="12">
    <location>
        <begin position="324"/>
        <end position="487"/>
    </location>
</feature>
<comment type="caution">
    <text evidence="13">The sequence shown here is derived from an EMBL/GenBank/DDBJ whole genome shotgun (WGS) entry which is preliminary data.</text>
</comment>
<evidence type="ECO:0000256" key="10">
    <source>
        <dbReference type="ARBA" id="ARBA00022842"/>
    </source>
</evidence>
<comment type="cofactor">
    <cofactor evidence="2">
        <name>Mn(2+)</name>
        <dbReference type="ChEBI" id="CHEBI:29035"/>
    </cofactor>
</comment>
<evidence type="ECO:0000256" key="4">
    <source>
        <dbReference type="ARBA" id="ARBA00001964"/>
    </source>
</evidence>
<comment type="subunit">
    <text evidence="6">Homodimer.</text>
</comment>
<dbReference type="PANTHER" id="PTHR43195:SF1">
    <property type="entry name" value="FI06132P-RELATED"/>
    <property type="match status" value="1"/>
</dbReference>
<evidence type="ECO:0000313" key="13">
    <source>
        <dbReference type="EMBL" id="GAA5227652.1"/>
    </source>
</evidence>
<dbReference type="NCBIfam" id="NF004559">
    <property type="entry name" value="PRK05899.2-5"/>
    <property type="match status" value="1"/>
</dbReference>
<evidence type="ECO:0000256" key="2">
    <source>
        <dbReference type="ARBA" id="ARBA00001936"/>
    </source>
</evidence>
<dbReference type="SUPFAM" id="SSF52922">
    <property type="entry name" value="TK C-terminal domain-like"/>
    <property type="match status" value="1"/>
</dbReference>
<evidence type="ECO:0000256" key="5">
    <source>
        <dbReference type="ARBA" id="ARBA00007131"/>
    </source>
</evidence>
<name>A0ABP9TPM5_9MICC</name>
<keyword evidence="10" id="KW-0460">Magnesium</keyword>
<dbReference type="PROSITE" id="PS00802">
    <property type="entry name" value="TRANSKETOLASE_2"/>
    <property type="match status" value="1"/>
</dbReference>
<sequence>MSTNHAPRPGAEKLDDEQLDLAHRLATQLRVDSIRCSTQAGSGHPTSSLSAADLMSVLLLHHMRYEWSNPGLGSNDHLIFSKGHASPLLYSIYRSVGVLDEDELVNTYRKFGSRLQGHPMPILPWVDVATGSLGQGLPDAVGVALAGKYLDKLPYQTWVLCGDSEMAEGSMWEAIDKAAYYKLGNLTAIVDVNRLGQNGPTELQWEMEKYAQRVEAFGARAVVIDGHDLAAIDSALAEARSNPDQPTVVLARTIKAKGVPEIEDMEGWHGKALPKDMAQRAIAALGGVTDLSITTASPVKSAPQAQAAPSAPVKLPRWDIGEEVATRVAFGAAISALAVRPEVVVLDGEVGNSTHAGDFKDACPERFFEMFIAEQQLIASAIGLSVRGYIPFASSFAAFLVARPYDFIRMAGASEANIRLVGTHAGVEIGQDGPSQMALEDIAAMRAIHTSTVLYPGDAPSTTALVASMADTDGVVYLRATRGAYPVIYGPDERFPIGGCKVHGAGPEDKVALIGAGVTLHKCLAAADELAQAGIPARVIDLYSIKPLDRATLLETCRAVGNRLVVVEDHYPHGGIGGAVMEALADADVGELHVALLGVSGLPSSGQPSELLDAAGISARHIGAAARKIVKA</sequence>
<comment type="similarity">
    <text evidence="5">Belongs to the transketolase family.</text>
</comment>
<organism evidence="13 14">
    <name type="scientific">Paeniglutamicibacter antarcticus</name>
    <dbReference type="NCBI Taxonomy" id="494023"/>
    <lineage>
        <taxon>Bacteria</taxon>
        <taxon>Bacillati</taxon>
        <taxon>Actinomycetota</taxon>
        <taxon>Actinomycetes</taxon>
        <taxon>Micrococcales</taxon>
        <taxon>Micrococcaceae</taxon>
        <taxon>Paeniglutamicibacter</taxon>
    </lineage>
</organism>
<dbReference type="CDD" id="cd02012">
    <property type="entry name" value="TPP_TK"/>
    <property type="match status" value="1"/>
</dbReference>
<evidence type="ECO:0000256" key="8">
    <source>
        <dbReference type="ARBA" id="ARBA00022723"/>
    </source>
</evidence>
<dbReference type="Gene3D" id="3.40.50.920">
    <property type="match status" value="1"/>
</dbReference>
<comment type="cofactor">
    <cofactor evidence="1">
        <name>Ca(2+)</name>
        <dbReference type="ChEBI" id="CHEBI:29108"/>
    </cofactor>
</comment>
<dbReference type="InterPro" id="IPR020826">
    <property type="entry name" value="Transketolase_BS"/>
</dbReference>
<keyword evidence="9" id="KW-0106">Calcium</keyword>
<evidence type="ECO:0000256" key="9">
    <source>
        <dbReference type="ARBA" id="ARBA00022837"/>
    </source>
</evidence>
<dbReference type="InterPro" id="IPR033248">
    <property type="entry name" value="Transketolase_C"/>
</dbReference>
<dbReference type="CDD" id="cd07033">
    <property type="entry name" value="TPP_PYR_DXS_TK_like"/>
    <property type="match status" value="1"/>
</dbReference>
<evidence type="ECO:0000256" key="7">
    <source>
        <dbReference type="ARBA" id="ARBA00022679"/>
    </source>
</evidence>
<dbReference type="InterPro" id="IPR029061">
    <property type="entry name" value="THDP-binding"/>
</dbReference>
<dbReference type="EMBL" id="BAABLK010000032">
    <property type="protein sequence ID" value="GAA5227652.1"/>
    <property type="molecule type" value="Genomic_DNA"/>
</dbReference>